<feature type="compositionally biased region" description="Low complexity" evidence="2">
    <location>
        <begin position="406"/>
        <end position="419"/>
    </location>
</feature>
<evidence type="ECO:0000256" key="1">
    <source>
        <dbReference type="ARBA" id="ARBA00022898"/>
    </source>
</evidence>
<accession>Q48742</accession>
<name>Q48742_LYSLA</name>
<feature type="region of interest" description="Disordered" evidence="2">
    <location>
        <begin position="397"/>
        <end position="419"/>
    </location>
</feature>
<dbReference type="Gene3D" id="3.40.640.10">
    <property type="entry name" value="Type I PLP-dependent aspartate aminotransferase-like (Major domain)"/>
    <property type="match status" value="1"/>
</dbReference>
<keyword evidence="1" id="KW-0663">Pyridoxal phosphate</keyword>
<evidence type="ECO:0000259" key="3">
    <source>
        <dbReference type="Pfam" id="PF00266"/>
    </source>
</evidence>
<dbReference type="SUPFAM" id="SSF53383">
    <property type="entry name" value="PLP-dependent transferases"/>
    <property type="match status" value="1"/>
</dbReference>
<evidence type="ECO:0000313" key="4">
    <source>
        <dbReference type="EMBL" id="CAA39986.1"/>
    </source>
</evidence>
<protein>
    <submittedName>
        <fullName evidence="4">Isopenicillin N epimerase</fullName>
    </submittedName>
</protein>
<dbReference type="PANTHER" id="PTHR43092:SF2">
    <property type="entry name" value="HERCYNYLCYSTEINE SULFOXIDE LYASE"/>
    <property type="match status" value="1"/>
</dbReference>
<dbReference type="InterPro" id="IPR000192">
    <property type="entry name" value="Aminotrans_V_dom"/>
</dbReference>
<dbReference type="InterPro" id="IPR015422">
    <property type="entry name" value="PyrdxlP-dep_Trfase_small"/>
</dbReference>
<evidence type="ECO:0000256" key="2">
    <source>
        <dbReference type="SAM" id="MobiDB-lite"/>
    </source>
</evidence>
<dbReference type="Pfam" id="PF00266">
    <property type="entry name" value="Aminotran_5"/>
    <property type="match status" value="1"/>
</dbReference>
<feature type="domain" description="Aminotransferase class V" evidence="3">
    <location>
        <begin position="32"/>
        <end position="361"/>
    </location>
</feature>
<dbReference type="AlphaFoldDB" id="Q48742"/>
<proteinExistence type="predicted"/>
<sequence length="419" mass="45616">MTSPADPNGARDRMLLPPSVVYLNAGSFGPLPRSVFEAAAGFRRRLAEEPTDFLLREAPALLWRAREQLAGFVGCAPHRLLFTASVSAAVALVAASLRLNAPGEILLSDQEYLTMRWCWDRVAERSGLSLRTFAIPQRASDPEEIVQAAVGAMGPATRLLFFSHIVSATGLILPARRLCEEAQGRGIVSVVDGAHAVASIALELAEIPCDFYVGSCHKWLLAPSGASFLYLGREREERLQPLTISWGHRSAQAESAPDERDPFGSTPRLRRLECEGTRDICPWFAVPEAIGFQRSFGADAGFAHRRALAGYARERFAESLGWAVATPPDPALGSAMTAFAVPAQAEPERLQRTLWERFRIEAAVVDRLGQPLLRLAPHVYNSRSDIDVLVESLRALMPPSPRPRPTADAAAAGTQRQPG</sequence>
<dbReference type="InterPro" id="IPR015421">
    <property type="entry name" value="PyrdxlP-dep_Trfase_major"/>
</dbReference>
<dbReference type="PIR" id="S54102">
    <property type="entry name" value="S54102"/>
</dbReference>
<dbReference type="InterPro" id="IPR015424">
    <property type="entry name" value="PyrdxlP-dep_Trfase"/>
</dbReference>
<dbReference type="Gene3D" id="3.90.1150.10">
    <property type="entry name" value="Aspartate Aminotransferase, domain 1"/>
    <property type="match status" value="1"/>
</dbReference>
<dbReference type="PANTHER" id="PTHR43092">
    <property type="entry name" value="L-CYSTEINE DESULFHYDRASE"/>
    <property type="match status" value="1"/>
</dbReference>
<dbReference type="EMBL" id="X56660">
    <property type="protein sequence ID" value="CAA39986.1"/>
    <property type="molecule type" value="Genomic_DNA"/>
</dbReference>
<organism evidence="4">
    <name type="scientific">Lysobacter lactamgenus</name>
    <dbReference type="NCBI Taxonomy" id="39596"/>
    <lineage>
        <taxon>Bacteria</taxon>
        <taxon>Pseudomonadati</taxon>
        <taxon>Pseudomonadota</taxon>
        <taxon>Gammaproteobacteria</taxon>
        <taxon>Lysobacterales</taxon>
        <taxon>Lysobacteraceae</taxon>
        <taxon>Lysobacter</taxon>
    </lineage>
</organism>
<reference evidence="4" key="1">
    <citation type="journal article" date="1996" name="Appl. Microbiol. Biotechnol.">
        <title>Molecular analysis of the gene cluster involved in cephalosporin biosynthesis from Lysobacter lactamgenus YK90.</title>
        <authorList>
            <person name="Kimura H."/>
            <person name="Izawa M."/>
            <person name="Sumino Y."/>
        </authorList>
    </citation>
    <scope>NUCLEOTIDE SEQUENCE</scope>
    <source>
        <strain evidence="4">YK90</strain>
    </source>
</reference>